<keyword evidence="3" id="KW-1185">Reference proteome</keyword>
<feature type="region of interest" description="Disordered" evidence="1">
    <location>
        <begin position="147"/>
        <end position="180"/>
    </location>
</feature>
<proteinExistence type="predicted"/>
<accession>A0AAW0AXT9</accession>
<gene>
    <name evidence="2" type="ORF">R3P38DRAFT_3200516</name>
</gene>
<protein>
    <submittedName>
        <fullName evidence="2">Uncharacterized protein</fullName>
    </submittedName>
</protein>
<organism evidence="2 3">
    <name type="scientific">Favolaschia claudopus</name>
    <dbReference type="NCBI Taxonomy" id="2862362"/>
    <lineage>
        <taxon>Eukaryota</taxon>
        <taxon>Fungi</taxon>
        <taxon>Dikarya</taxon>
        <taxon>Basidiomycota</taxon>
        <taxon>Agaricomycotina</taxon>
        <taxon>Agaricomycetes</taxon>
        <taxon>Agaricomycetidae</taxon>
        <taxon>Agaricales</taxon>
        <taxon>Marasmiineae</taxon>
        <taxon>Mycenaceae</taxon>
        <taxon>Favolaschia</taxon>
    </lineage>
</organism>
<sequence>MDILKPSPDITISEPQLRLHARILVLCALAVLSRLHWQYKIVSIIVPHLPVHAKTLQSDALPFYLQHSYPVDVSAYSFKRKNSWRKPQTAVRPTRPLLASAVYRPGYGYISPSLSSSRSTRSTSTRLSSSFSCLIYFHSHSLRTHHRHYRHTTPNPRSLRASYGQSSHGPGYTGTYAPPA</sequence>
<evidence type="ECO:0000313" key="2">
    <source>
        <dbReference type="EMBL" id="KAK7018159.1"/>
    </source>
</evidence>
<name>A0AAW0AXT9_9AGAR</name>
<evidence type="ECO:0000256" key="1">
    <source>
        <dbReference type="SAM" id="MobiDB-lite"/>
    </source>
</evidence>
<evidence type="ECO:0000313" key="3">
    <source>
        <dbReference type="Proteomes" id="UP001362999"/>
    </source>
</evidence>
<reference evidence="2 3" key="1">
    <citation type="journal article" date="2024" name="J Genomics">
        <title>Draft genome sequencing and assembly of Favolaschia claudopus CIRM-BRFM 2984 isolated from oak limbs.</title>
        <authorList>
            <person name="Navarro D."/>
            <person name="Drula E."/>
            <person name="Chaduli D."/>
            <person name="Cazenave R."/>
            <person name="Ahrendt S."/>
            <person name="Wang J."/>
            <person name="Lipzen A."/>
            <person name="Daum C."/>
            <person name="Barry K."/>
            <person name="Grigoriev I.V."/>
            <person name="Favel A."/>
            <person name="Rosso M.N."/>
            <person name="Martin F."/>
        </authorList>
    </citation>
    <scope>NUCLEOTIDE SEQUENCE [LARGE SCALE GENOMIC DNA]</scope>
    <source>
        <strain evidence="2 3">CIRM-BRFM 2984</strain>
    </source>
</reference>
<dbReference type="AlphaFoldDB" id="A0AAW0AXT9"/>
<comment type="caution">
    <text evidence="2">The sequence shown here is derived from an EMBL/GenBank/DDBJ whole genome shotgun (WGS) entry which is preliminary data.</text>
</comment>
<dbReference type="Proteomes" id="UP001362999">
    <property type="component" value="Unassembled WGS sequence"/>
</dbReference>
<dbReference type="EMBL" id="JAWWNJ010000046">
    <property type="protein sequence ID" value="KAK7018159.1"/>
    <property type="molecule type" value="Genomic_DNA"/>
</dbReference>